<evidence type="ECO:0000313" key="9">
    <source>
        <dbReference type="Proteomes" id="UP001301012"/>
    </source>
</evidence>
<feature type="transmembrane region" description="Helical" evidence="6">
    <location>
        <begin position="201"/>
        <end position="234"/>
    </location>
</feature>
<feature type="domain" description="ComEC/Rec2-related protein" evidence="7">
    <location>
        <begin position="148"/>
        <end position="403"/>
    </location>
</feature>
<accession>A0ABT7E798</accession>
<feature type="transmembrane region" description="Helical" evidence="6">
    <location>
        <begin position="313"/>
        <end position="336"/>
    </location>
</feature>
<evidence type="ECO:0000256" key="2">
    <source>
        <dbReference type="ARBA" id="ARBA00022475"/>
    </source>
</evidence>
<reference evidence="8 9" key="1">
    <citation type="submission" date="2023-05" db="EMBL/GenBank/DDBJ databases">
        <title>Rombocin, a short stable natural nisin variant, displays selective antimicrobial activity against Listeria monocytogenes and employs dual mode of action to kill target bacterial strains.</title>
        <authorList>
            <person name="Wambui J."/>
            <person name="Stephan R."/>
            <person name="Kuipers O.P."/>
        </authorList>
    </citation>
    <scope>NUCLEOTIDE SEQUENCE [LARGE SCALE GENOMIC DNA]</scope>
    <source>
        <strain evidence="8 9">RC002</strain>
    </source>
</reference>
<comment type="caution">
    <text evidence="8">The sequence shown here is derived from an EMBL/GenBank/DDBJ whole genome shotgun (WGS) entry which is preliminary data.</text>
</comment>
<dbReference type="RefSeq" id="WP_284131760.1">
    <property type="nucleotide sequence ID" value="NZ_JASKYM010000001.1"/>
</dbReference>
<gene>
    <name evidence="8" type="ORF">QOZ84_04500</name>
</gene>
<name>A0ABT7E798_9FIRM</name>
<feature type="transmembrane region" description="Helical" evidence="6">
    <location>
        <begin position="289"/>
        <end position="307"/>
    </location>
</feature>
<feature type="transmembrane region" description="Helical" evidence="6">
    <location>
        <begin position="172"/>
        <end position="194"/>
    </location>
</feature>
<keyword evidence="9" id="KW-1185">Reference proteome</keyword>
<evidence type="ECO:0000256" key="4">
    <source>
        <dbReference type="ARBA" id="ARBA00022989"/>
    </source>
</evidence>
<feature type="transmembrane region" description="Helical" evidence="6">
    <location>
        <begin position="260"/>
        <end position="282"/>
    </location>
</feature>
<sequence>MRRPLFIIFIFIMCVSFVYTKNKNLDKSYNNDNVEITGIVKYKKEKQKYDEYKVDKFLIRDYSRKKDLTVGMKIKLSGKFKSLDDMNYEDFNYGVYLKSCGYKGLIYINNYKIISKSILYENLGKIKAYIRSTNRYLYKENSDFINSLILGEKEQLKQEDNEMFSRTGTSHIIAISGLHTGVLCALVTFTIGGINKISKLLILFITMSLYCIMIGTSPSIVRAIAFTMILYLAIFFDRKIDGISTLSLIGTFLVINNPYILYNISFQLSFLATLSIIYFYGYINNVIKLSLISLTLASNILTLPIIYYNFKGIPIISVISNMVIVPFIGIIMYMSIISISIFKINIGIAKFIAYFNMIIINNIYFLLEKMSNLDFAYIEIDNPNMIYVIIYYTAIFLYMIYKELKVMKEQKNELQGYYN</sequence>
<dbReference type="EMBL" id="JASKYM010000001">
    <property type="protein sequence ID" value="MDK2562801.1"/>
    <property type="molecule type" value="Genomic_DNA"/>
</dbReference>
<feature type="transmembrane region" description="Helical" evidence="6">
    <location>
        <begin position="385"/>
        <end position="401"/>
    </location>
</feature>
<evidence type="ECO:0000256" key="3">
    <source>
        <dbReference type="ARBA" id="ARBA00022692"/>
    </source>
</evidence>
<evidence type="ECO:0000313" key="8">
    <source>
        <dbReference type="EMBL" id="MDK2562801.1"/>
    </source>
</evidence>
<keyword evidence="2" id="KW-1003">Cell membrane</keyword>
<proteinExistence type="predicted"/>
<dbReference type="NCBIfam" id="TIGR00360">
    <property type="entry name" value="ComEC_N-term"/>
    <property type="match status" value="1"/>
</dbReference>
<dbReference type="PANTHER" id="PTHR30619:SF1">
    <property type="entry name" value="RECOMBINATION PROTEIN 2"/>
    <property type="match status" value="1"/>
</dbReference>
<evidence type="ECO:0000256" key="5">
    <source>
        <dbReference type="ARBA" id="ARBA00023136"/>
    </source>
</evidence>
<dbReference type="Proteomes" id="UP001301012">
    <property type="component" value="Unassembled WGS sequence"/>
</dbReference>
<keyword evidence="5 6" id="KW-0472">Membrane</keyword>
<evidence type="ECO:0000256" key="6">
    <source>
        <dbReference type="SAM" id="Phobius"/>
    </source>
</evidence>
<keyword evidence="3 6" id="KW-0812">Transmembrane</keyword>
<protein>
    <submittedName>
        <fullName evidence="8">ComEC/Rec2 family competence protein</fullName>
    </submittedName>
</protein>
<dbReference type="InterPro" id="IPR052159">
    <property type="entry name" value="Competence_DNA_uptake"/>
</dbReference>
<keyword evidence="4 6" id="KW-1133">Transmembrane helix</keyword>
<evidence type="ECO:0000256" key="1">
    <source>
        <dbReference type="ARBA" id="ARBA00004651"/>
    </source>
</evidence>
<dbReference type="PANTHER" id="PTHR30619">
    <property type="entry name" value="DNA INTERNALIZATION/COMPETENCE PROTEIN COMEC/REC2"/>
    <property type="match status" value="1"/>
</dbReference>
<dbReference type="Pfam" id="PF03772">
    <property type="entry name" value="Competence"/>
    <property type="match status" value="1"/>
</dbReference>
<comment type="subcellular location">
    <subcellularLocation>
        <location evidence="1">Cell membrane</location>
        <topology evidence="1">Multi-pass membrane protein</topology>
    </subcellularLocation>
</comment>
<feature type="transmembrane region" description="Helical" evidence="6">
    <location>
        <begin position="348"/>
        <end position="365"/>
    </location>
</feature>
<dbReference type="InterPro" id="IPR004477">
    <property type="entry name" value="ComEC_N"/>
</dbReference>
<evidence type="ECO:0000259" key="7">
    <source>
        <dbReference type="Pfam" id="PF03772"/>
    </source>
</evidence>
<organism evidence="8 9">
    <name type="scientific">Romboutsia sedimentorum</name>
    <dbReference type="NCBI Taxonomy" id="1368474"/>
    <lineage>
        <taxon>Bacteria</taxon>
        <taxon>Bacillati</taxon>
        <taxon>Bacillota</taxon>
        <taxon>Clostridia</taxon>
        <taxon>Peptostreptococcales</taxon>
        <taxon>Peptostreptococcaceae</taxon>
        <taxon>Romboutsia</taxon>
    </lineage>
</organism>